<accession>A0ABT0QYV9</accession>
<evidence type="ECO:0000313" key="2">
    <source>
        <dbReference type="EMBL" id="MCL6422709.1"/>
    </source>
</evidence>
<gene>
    <name evidence="2" type="ORF">Bequi_04790</name>
</gene>
<proteinExistence type="predicted"/>
<dbReference type="Gene3D" id="3.90.1150.200">
    <property type="match status" value="1"/>
</dbReference>
<dbReference type="InterPro" id="IPR014922">
    <property type="entry name" value="YdhG-like"/>
</dbReference>
<comment type="caution">
    <text evidence="2">The sequence shown here is derived from an EMBL/GenBank/DDBJ whole genome shotgun (WGS) entry which is preliminary data.</text>
</comment>
<sequence length="123" mass="13512">MATPKHADIDAYLAVQPEPARQTLQQVRDHVHCLVPAVTEYISYGCPAFALGGVRFGGLNRLTRHNSSLPHSGEVLPVLAEEGLLEGFTWAPGALHFPHDQPLSADLLVRLIETRLGWVLSER</sequence>
<dbReference type="Proteomes" id="UP001203761">
    <property type="component" value="Unassembled WGS sequence"/>
</dbReference>
<protein>
    <submittedName>
        <fullName evidence="2">DUF1801 domain-containing protein</fullName>
    </submittedName>
</protein>
<reference evidence="2" key="1">
    <citation type="submission" date="2022-02" db="EMBL/GenBank/DDBJ databases">
        <authorList>
            <person name="Lee M."/>
            <person name="Kim S.-J."/>
            <person name="Jung M.-Y."/>
        </authorList>
    </citation>
    <scope>NUCLEOTIDE SEQUENCE</scope>
    <source>
        <strain evidence="2">JHP9</strain>
    </source>
</reference>
<organism evidence="2 3">
    <name type="scientific">Brachybacterium equifaecis</name>
    <dbReference type="NCBI Taxonomy" id="2910770"/>
    <lineage>
        <taxon>Bacteria</taxon>
        <taxon>Bacillati</taxon>
        <taxon>Actinomycetota</taxon>
        <taxon>Actinomycetes</taxon>
        <taxon>Micrococcales</taxon>
        <taxon>Dermabacteraceae</taxon>
        <taxon>Brachybacterium</taxon>
    </lineage>
</organism>
<dbReference type="SUPFAM" id="SSF159888">
    <property type="entry name" value="YdhG-like"/>
    <property type="match status" value="1"/>
</dbReference>
<dbReference type="Pfam" id="PF08818">
    <property type="entry name" value="DUF1801"/>
    <property type="match status" value="1"/>
</dbReference>
<dbReference type="EMBL" id="JAKNCJ010000002">
    <property type="protein sequence ID" value="MCL6422709.1"/>
    <property type="molecule type" value="Genomic_DNA"/>
</dbReference>
<feature type="domain" description="YdhG-like" evidence="1">
    <location>
        <begin position="21"/>
        <end position="115"/>
    </location>
</feature>
<evidence type="ECO:0000313" key="3">
    <source>
        <dbReference type="Proteomes" id="UP001203761"/>
    </source>
</evidence>
<name>A0ABT0QYV9_9MICO</name>
<keyword evidence="3" id="KW-1185">Reference proteome</keyword>
<dbReference type="RefSeq" id="WP_249736828.1">
    <property type="nucleotide sequence ID" value="NZ_JAKNCJ010000002.1"/>
</dbReference>
<evidence type="ECO:0000259" key="1">
    <source>
        <dbReference type="Pfam" id="PF08818"/>
    </source>
</evidence>